<keyword evidence="4" id="KW-0547">Nucleotide-binding</keyword>
<dbReference type="SMART" id="SM00387">
    <property type="entry name" value="HATPase_c"/>
    <property type="match status" value="1"/>
</dbReference>
<dbReference type="GO" id="GO:0006355">
    <property type="term" value="P:regulation of DNA-templated transcription"/>
    <property type="evidence" value="ECO:0007669"/>
    <property type="project" value="InterPro"/>
</dbReference>
<feature type="transmembrane region" description="Helical" evidence="7">
    <location>
        <begin position="181"/>
        <end position="200"/>
    </location>
</feature>
<dbReference type="InterPro" id="IPR035965">
    <property type="entry name" value="PAS-like_dom_sf"/>
</dbReference>
<evidence type="ECO:0000259" key="8">
    <source>
        <dbReference type="PROSITE" id="PS50109"/>
    </source>
</evidence>
<proteinExistence type="predicted"/>
<comment type="catalytic activity">
    <reaction evidence="1">
        <text>ATP + protein L-histidine = ADP + protein N-phospho-L-histidine.</text>
        <dbReference type="EC" id="2.7.13.3"/>
    </reaction>
</comment>
<dbReference type="SUPFAM" id="SSF55874">
    <property type="entry name" value="ATPase domain of HSP90 chaperone/DNA topoisomerase II/histidine kinase"/>
    <property type="match status" value="1"/>
</dbReference>
<feature type="domain" description="Histidine kinase" evidence="8">
    <location>
        <begin position="354"/>
        <end position="553"/>
    </location>
</feature>
<dbReference type="AlphaFoldDB" id="A0AA41KCI6"/>
<evidence type="ECO:0000259" key="9">
    <source>
        <dbReference type="PROSITE" id="PS50112"/>
    </source>
</evidence>
<dbReference type="Gene3D" id="3.30.450.20">
    <property type="entry name" value="PAS domain"/>
    <property type="match status" value="1"/>
</dbReference>
<dbReference type="GO" id="GO:0005524">
    <property type="term" value="F:ATP binding"/>
    <property type="evidence" value="ECO:0007669"/>
    <property type="project" value="UniProtKB-KW"/>
</dbReference>
<feature type="transmembrane region" description="Helical" evidence="7">
    <location>
        <begin position="69"/>
        <end position="88"/>
    </location>
</feature>
<reference evidence="10" key="1">
    <citation type="submission" date="2021-06" db="EMBL/GenBank/DDBJ databases">
        <title>New haloarchaea isolates fom saline soil.</title>
        <authorList>
            <person name="Duran-Viseras A."/>
            <person name="Sanchez-Porro C.S."/>
            <person name="Ventosa A."/>
        </authorList>
    </citation>
    <scope>NUCLEOTIDE SEQUENCE</scope>
    <source>
        <strain evidence="10">JCM 18369</strain>
    </source>
</reference>
<feature type="domain" description="PAS" evidence="9">
    <location>
        <begin position="238"/>
        <end position="281"/>
    </location>
</feature>
<dbReference type="InterPro" id="IPR005467">
    <property type="entry name" value="His_kinase_dom"/>
</dbReference>
<comment type="caution">
    <text evidence="10">The sequence shown here is derived from an EMBL/GenBank/DDBJ whole genome shotgun (WGS) entry which is preliminary data.</text>
</comment>
<dbReference type="RefSeq" id="WP_162413389.1">
    <property type="nucleotide sequence ID" value="NZ_JAHQXE010000003.1"/>
</dbReference>
<protein>
    <recommendedName>
        <fullName evidence="2">histidine kinase</fullName>
        <ecNumber evidence="2">2.7.13.3</ecNumber>
    </recommendedName>
</protein>
<dbReference type="EC" id="2.7.13.3" evidence="2"/>
<dbReference type="InterPro" id="IPR013767">
    <property type="entry name" value="PAS_fold"/>
</dbReference>
<dbReference type="InterPro" id="IPR031621">
    <property type="entry name" value="HisKA_7TM"/>
</dbReference>
<name>A0AA41KCI6_9EURY</name>
<keyword evidence="7" id="KW-0812">Transmembrane</keyword>
<dbReference type="Pfam" id="PF16927">
    <property type="entry name" value="HisKA_7TM"/>
    <property type="match status" value="1"/>
</dbReference>
<dbReference type="PROSITE" id="PS50109">
    <property type="entry name" value="HIS_KIN"/>
    <property type="match status" value="1"/>
</dbReference>
<keyword evidence="5" id="KW-0418">Kinase</keyword>
<dbReference type="InterPro" id="IPR036890">
    <property type="entry name" value="HATPase_C_sf"/>
</dbReference>
<feature type="transmembrane region" description="Helical" evidence="7">
    <location>
        <begin position="6"/>
        <end position="24"/>
    </location>
</feature>
<accession>A0AA41KCI6</accession>
<dbReference type="GO" id="GO:0004673">
    <property type="term" value="F:protein histidine kinase activity"/>
    <property type="evidence" value="ECO:0007669"/>
    <property type="project" value="UniProtKB-EC"/>
</dbReference>
<dbReference type="Proteomes" id="UP001166304">
    <property type="component" value="Unassembled WGS sequence"/>
</dbReference>
<organism evidence="10 11">
    <name type="scientific">Haloarcula salina</name>
    <dbReference type="NCBI Taxonomy" id="1429914"/>
    <lineage>
        <taxon>Archaea</taxon>
        <taxon>Methanobacteriati</taxon>
        <taxon>Methanobacteriota</taxon>
        <taxon>Stenosarchaea group</taxon>
        <taxon>Halobacteria</taxon>
        <taxon>Halobacteriales</taxon>
        <taxon>Haloarculaceae</taxon>
        <taxon>Haloarcula</taxon>
    </lineage>
</organism>
<dbReference type="CDD" id="cd00130">
    <property type="entry name" value="PAS"/>
    <property type="match status" value="1"/>
</dbReference>
<feature type="transmembrane region" description="Helical" evidence="7">
    <location>
        <begin position="36"/>
        <end position="57"/>
    </location>
</feature>
<keyword evidence="7" id="KW-0472">Membrane</keyword>
<dbReference type="PANTHER" id="PTHR44936">
    <property type="entry name" value="SENSOR PROTEIN CREC"/>
    <property type="match status" value="1"/>
</dbReference>
<dbReference type="Gene3D" id="3.30.565.10">
    <property type="entry name" value="Histidine kinase-like ATPase, C-terminal domain"/>
    <property type="match status" value="1"/>
</dbReference>
<keyword evidence="11" id="KW-1185">Reference proteome</keyword>
<dbReference type="PROSITE" id="PS50112">
    <property type="entry name" value="PAS"/>
    <property type="match status" value="1"/>
</dbReference>
<evidence type="ECO:0000256" key="7">
    <source>
        <dbReference type="SAM" id="Phobius"/>
    </source>
</evidence>
<sequence length="570" mass="60563">MVFGVPWLALGSLASGLASLYLLAQLRGHRRKPGATWFVATVATQTVWCLAYGAALLTFDPTARLALEMLTWLCVLWIGFFFLSFALGYTGRTAIVESRWYLAAAALPLAGSLLVVTNPVHGAMWRDFAVVPTLGAAGAAYAVLPLGLLAIVVAMLFVSFGTLLVLDTVVSYGPLYRREALAVGLSPIPPGAAVLLWAGGVGPLSAVNLTPLLFLPHVALDLYAFVRSDMFEFHPATRRAGERAAIDDIATPVAIVDERGRVVNLNPAAERMLAVDKRDVLTDPLNDLLGGDGVPTDGGDGRLGIENGGRRREFKVRQTPLRDGSGTRLGHTVVFQDVTDELRRERRLEVLNRFLRHNVRNEGVVIRGRAELLASRLDGEHADYAATIEDSIDRLVASGEKARTLSDAAADDTGVESVALDSLVGDVVDSLAAADGAVTVDVPADLHLVTRPALLSVLLSNLVENALQHVPDPTVTVAAAVEGEDVVLSVSDDGPGVPDHELGVIERGRETDLRHGSGIGLWLVRWTATTLGADLQFDTSDGTTATVRLPRERAASGEVAEGGDARATDA</sequence>
<dbReference type="InterPro" id="IPR003594">
    <property type="entry name" value="HATPase_dom"/>
</dbReference>
<evidence type="ECO:0000313" key="11">
    <source>
        <dbReference type="Proteomes" id="UP001166304"/>
    </source>
</evidence>
<evidence type="ECO:0000256" key="1">
    <source>
        <dbReference type="ARBA" id="ARBA00000085"/>
    </source>
</evidence>
<feature type="transmembrane region" description="Helical" evidence="7">
    <location>
        <begin position="140"/>
        <end position="169"/>
    </location>
</feature>
<evidence type="ECO:0000313" key="10">
    <source>
        <dbReference type="EMBL" id="MBV0902455.1"/>
    </source>
</evidence>
<evidence type="ECO:0000256" key="4">
    <source>
        <dbReference type="ARBA" id="ARBA00022741"/>
    </source>
</evidence>
<feature type="transmembrane region" description="Helical" evidence="7">
    <location>
        <begin position="100"/>
        <end position="120"/>
    </location>
</feature>
<dbReference type="Pfam" id="PF02518">
    <property type="entry name" value="HATPase_c"/>
    <property type="match status" value="1"/>
</dbReference>
<dbReference type="PANTHER" id="PTHR44936:SF10">
    <property type="entry name" value="SENSOR PROTEIN RSTB"/>
    <property type="match status" value="1"/>
</dbReference>
<evidence type="ECO:0000256" key="2">
    <source>
        <dbReference type="ARBA" id="ARBA00012438"/>
    </source>
</evidence>
<dbReference type="SUPFAM" id="SSF55785">
    <property type="entry name" value="PYP-like sensor domain (PAS domain)"/>
    <property type="match status" value="1"/>
</dbReference>
<keyword evidence="7" id="KW-1133">Transmembrane helix</keyword>
<dbReference type="InterPro" id="IPR000014">
    <property type="entry name" value="PAS"/>
</dbReference>
<keyword evidence="6" id="KW-0067">ATP-binding</keyword>
<dbReference type="EMBL" id="JAHQXE010000003">
    <property type="protein sequence ID" value="MBV0902455.1"/>
    <property type="molecule type" value="Genomic_DNA"/>
</dbReference>
<dbReference type="Pfam" id="PF00989">
    <property type="entry name" value="PAS"/>
    <property type="match status" value="1"/>
</dbReference>
<evidence type="ECO:0000256" key="3">
    <source>
        <dbReference type="ARBA" id="ARBA00022679"/>
    </source>
</evidence>
<dbReference type="InterPro" id="IPR050980">
    <property type="entry name" value="2C_sensor_his_kinase"/>
</dbReference>
<evidence type="ECO:0000256" key="5">
    <source>
        <dbReference type="ARBA" id="ARBA00022777"/>
    </source>
</evidence>
<gene>
    <name evidence="10" type="ORF">KTS37_11715</name>
</gene>
<evidence type="ECO:0000256" key="6">
    <source>
        <dbReference type="ARBA" id="ARBA00022840"/>
    </source>
</evidence>
<keyword evidence="3" id="KW-0808">Transferase</keyword>